<dbReference type="SUPFAM" id="SSF51735">
    <property type="entry name" value="NAD(P)-binding Rossmann-fold domains"/>
    <property type="match status" value="1"/>
</dbReference>
<dbReference type="EMBL" id="UOED01000065">
    <property type="protein sequence ID" value="VAV91205.1"/>
    <property type="molecule type" value="Genomic_DNA"/>
</dbReference>
<dbReference type="InterPro" id="IPR005097">
    <property type="entry name" value="Sacchrp_dh_NADP-bd"/>
</dbReference>
<dbReference type="Pfam" id="PF03435">
    <property type="entry name" value="Sacchrp_dh_NADP"/>
    <property type="match status" value="1"/>
</dbReference>
<evidence type="ECO:0000259" key="2">
    <source>
        <dbReference type="Pfam" id="PF03435"/>
    </source>
</evidence>
<dbReference type="EC" id="1.5.1.10" evidence="4"/>
<keyword evidence="1 4" id="KW-0560">Oxidoreductase</keyword>
<dbReference type="Gene3D" id="3.30.360.10">
    <property type="entry name" value="Dihydrodipicolinate Reductase, domain 2"/>
    <property type="match status" value="1"/>
</dbReference>
<dbReference type="GO" id="GO:0004755">
    <property type="term" value="F:saccharopine dehydrogenase (NADP+, L-glutamate-forming) activity"/>
    <property type="evidence" value="ECO:0007669"/>
    <property type="project" value="UniProtKB-EC"/>
</dbReference>
<sequence length="390" mass="42645">MPSQSSISWPAIHWVGVGLASGPGIVALAKKWGEITVWDMSLDRAKALKDHLTEGDKLNIRPLNLNDKASLANFQDTLNPGDIIVSMLPAAFHVQMAKLALSKNCHMATSSYLSDNMLALHNEAMAKGLSLVNEVGLDPGIDHLLTHILVDEARKADVLGKGRIIDFVSYCGGVPARPTAFTYKFSWTPLGVLTALTSPARMIRDSAACTVEKAWQDVSDLSLNGEVFEVYANRDSLPYIAEYGLDGESNLRTFIRGTLRLSGWKAAWQNIFKALETANPAELKSLSDQLWQDHQYDDGEEDRVVLYVALTSTDDNSNIWQGTLSLDCFGKGWQSAMARTVSLTVAEAVNALMEARLDPGVQAAPHDITEARKWLDGLKGNGIDIHMDIP</sequence>
<feature type="domain" description="Saccharopine dehydrogenase NADP binding" evidence="2">
    <location>
        <begin position="12"/>
        <end position="130"/>
    </location>
</feature>
<evidence type="ECO:0000313" key="4">
    <source>
        <dbReference type="EMBL" id="VAV91205.1"/>
    </source>
</evidence>
<evidence type="ECO:0000256" key="1">
    <source>
        <dbReference type="ARBA" id="ARBA00023002"/>
    </source>
</evidence>
<dbReference type="SUPFAM" id="SSF55347">
    <property type="entry name" value="Glyceraldehyde-3-phosphate dehydrogenase-like, C-terminal domain"/>
    <property type="match status" value="1"/>
</dbReference>
<dbReference type="Pfam" id="PF16653">
    <property type="entry name" value="Sacchrp_dh_C"/>
    <property type="match status" value="1"/>
</dbReference>
<proteinExistence type="predicted"/>
<dbReference type="PANTHER" id="PTHR11133">
    <property type="entry name" value="SACCHAROPINE DEHYDROGENASE"/>
    <property type="match status" value="1"/>
</dbReference>
<dbReference type="InterPro" id="IPR032095">
    <property type="entry name" value="Sacchrp_dh-like_C"/>
</dbReference>
<dbReference type="GO" id="GO:0005737">
    <property type="term" value="C:cytoplasm"/>
    <property type="evidence" value="ECO:0007669"/>
    <property type="project" value="TreeGrafter"/>
</dbReference>
<accession>A0A3B0S7L5</accession>
<dbReference type="InterPro" id="IPR036291">
    <property type="entry name" value="NAD(P)-bd_dom_sf"/>
</dbReference>
<dbReference type="Gene3D" id="3.40.50.720">
    <property type="entry name" value="NAD(P)-binding Rossmann-like Domain"/>
    <property type="match status" value="1"/>
</dbReference>
<name>A0A3B0S7L5_9ZZZZ</name>
<reference evidence="4" key="1">
    <citation type="submission" date="2018-06" db="EMBL/GenBank/DDBJ databases">
        <authorList>
            <person name="Zhirakovskaya E."/>
        </authorList>
    </citation>
    <scope>NUCLEOTIDE SEQUENCE</scope>
</reference>
<dbReference type="AlphaFoldDB" id="A0A3B0S7L5"/>
<protein>
    <submittedName>
        <fullName evidence="4">Saccharopine dehydrogenase [NADP, L-glutamate-forming]</fullName>
        <ecNumber evidence="4">1.5.1.10</ecNumber>
    </submittedName>
</protein>
<feature type="domain" description="Saccharopine dehydrogenase-like C-terminal" evidence="3">
    <location>
        <begin position="136"/>
        <end position="383"/>
    </location>
</feature>
<organism evidence="4">
    <name type="scientific">hydrothermal vent metagenome</name>
    <dbReference type="NCBI Taxonomy" id="652676"/>
    <lineage>
        <taxon>unclassified sequences</taxon>
        <taxon>metagenomes</taxon>
        <taxon>ecological metagenomes</taxon>
    </lineage>
</organism>
<evidence type="ECO:0000259" key="3">
    <source>
        <dbReference type="Pfam" id="PF16653"/>
    </source>
</evidence>
<dbReference type="PANTHER" id="PTHR11133:SF22">
    <property type="entry name" value="ALPHA-AMINOADIPIC SEMIALDEHYDE SYNTHASE, MITOCHONDRIAL"/>
    <property type="match status" value="1"/>
</dbReference>
<dbReference type="InterPro" id="IPR051168">
    <property type="entry name" value="AASS"/>
</dbReference>
<dbReference type="GO" id="GO:0019878">
    <property type="term" value="P:lysine biosynthetic process via aminoadipic acid"/>
    <property type="evidence" value="ECO:0007669"/>
    <property type="project" value="TreeGrafter"/>
</dbReference>
<gene>
    <name evidence="4" type="ORF">MNBD_ALPHA02-210</name>
</gene>